<keyword evidence="1" id="KW-0378">Hydrolase</keyword>
<dbReference type="Proteomes" id="UP000230078">
    <property type="component" value="Unassembled WGS sequence"/>
</dbReference>
<dbReference type="AlphaFoldDB" id="A0A2M7V5L7"/>
<dbReference type="InterPro" id="IPR050266">
    <property type="entry name" value="AB_hydrolase_sf"/>
</dbReference>
<dbReference type="Pfam" id="PF12146">
    <property type="entry name" value="Hydrolase_4"/>
    <property type="match status" value="1"/>
</dbReference>
<evidence type="ECO:0000313" key="3">
    <source>
        <dbReference type="EMBL" id="PIZ93908.1"/>
    </source>
</evidence>
<dbReference type="PANTHER" id="PTHR43798">
    <property type="entry name" value="MONOACYLGLYCEROL LIPASE"/>
    <property type="match status" value="1"/>
</dbReference>
<dbReference type="SUPFAM" id="SSF53474">
    <property type="entry name" value="alpha/beta-Hydrolases"/>
    <property type="match status" value="1"/>
</dbReference>
<dbReference type="GO" id="GO:0016020">
    <property type="term" value="C:membrane"/>
    <property type="evidence" value="ECO:0007669"/>
    <property type="project" value="TreeGrafter"/>
</dbReference>
<reference evidence="4" key="1">
    <citation type="submission" date="2017-09" db="EMBL/GenBank/DDBJ databases">
        <title>Depth-based differentiation of microbial function through sediment-hosted aquifers and enrichment of novel symbionts in the deep terrestrial subsurface.</title>
        <authorList>
            <person name="Probst A.J."/>
            <person name="Ladd B."/>
            <person name="Jarett J.K."/>
            <person name="Geller-Mcgrath D.E."/>
            <person name="Sieber C.M.K."/>
            <person name="Emerson J.B."/>
            <person name="Anantharaman K."/>
            <person name="Thomas B.C."/>
            <person name="Malmstrom R."/>
            <person name="Stieglmeier M."/>
            <person name="Klingl A."/>
            <person name="Woyke T."/>
            <person name="Ryan C.M."/>
            <person name="Banfield J.F."/>
        </authorList>
    </citation>
    <scope>NUCLEOTIDE SEQUENCE [LARGE SCALE GENOMIC DNA]</scope>
</reference>
<dbReference type="Gene3D" id="3.40.50.1820">
    <property type="entry name" value="alpha/beta hydrolase"/>
    <property type="match status" value="1"/>
</dbReference>
<evidence type="ECO:0000259" key="2">
    <source>
        <dbReference type="Pfam" id="PF12146"/>
    </source>
</evidence>
<evidence type="ECO:0000256" key="1">
    <source>
        <dbReference type="ARBA" id="ARBA00022801"/>
    </source>
</evidence>
<organism evidence="3 4">
    <name type="scientific">Candidatus Magasanikbacteria bacterium CG_4_10_14_0_2_um_filter_41_31</name>
    <dbReference type="NCBI Taxonomy" id="1974639"/>
    <lineage>
        <taxon>Bacteria</taxon>
        <taxon>Candidatus Magasanikiibacteriota</taxon>
    </lineage>
</organism>
<dbReference type="InterPro" id="IPR022742">
    <property type="entry name" value="Hydrolase_4"/>
</dbReference>
<dbReference type="GO" id="GO:0016787">
    <property type="term" value="F:hydrolase activity"/>
    <property type="evidence" value="ECO:0007669"/>
    <property type="project" value="UniProtKB-KW"/>
</dbReference>
<dbReference type="EMBL" id="PFPI01000007">
    <property type="protein sequence ID" value="PIZ93908.1"/>
    <property type="molecule type" value="Genomic_DNA"/>
</dbReference>
<evidence type="ECO:0000313" key="4">
    <source>
        <dbReference type="Proteomes" id="UP000230078"/>
    </source>
</evidence>
<comment type="caution">
    <text evidence="3">The sequence shown here is derived from an EMBL/GenBank/DDBJ whole genome shotgun (WGS) entry which is preliminary data.</text>
</comment>
<dbReference type="InterPro" id="IPR029058">
    <property type="entry name" value="AB_hydrolase_fold"/>
</dbReference>
<protein>
    <recommendedName>
        <fullName evidence="2">Serine aminopeptidase S33 domain-containing protein</fullName>
    </recommendedName>
</protein>
<sequence>MNSESVSPENLQLIILPGWGGSHETWVDFVALAKPHFQDVVVIDLPCFGDEPCPKDVWGVEEYANFAKKRIDSLRHSEGPKGLEESREKQRDLSTLDSLRSSSIRDDIILLGHSFGGAVATQLVVTNPDIASKLILSGAAVIRPKNYLRRCIFGTMAKIGKLLITILPSQKLKNLAKKVLYQVADSPDFSKTNGTKRDIFKKIIRQDLQHLLPSISIPTCVIQGTDDTYVPFRHGKRIAEGIRSASFVVIEKGRHGLHLKKNADAMLSAILEFCTTSS</sequence>
<accession>A0A2M7V5L7</accession>
<proteinExistence type="predicted"/>
<name>A0A2M7V5L7_9BACT</name>
<feature type="domain" description="Serine aminopeptidase S33" evidence="2">
    <location>
        <begin position="79"/>
        <end position="259"/>
    </location>
</feature>
<dbReference type="PANTHER" id="PTHR43798:SF31">
    <property type="entry name" value="AB HYDROLASE SUPERFAMILY PROTEIN YCLE"/>
    <property type="match status" value="1"/>
</dbReference>
<gene>
    <name evidence="3" type="ORF">COX83_00485</name>
</gene>